<feature type="compositionally biased region" description="Polar residues" evidence="1">
    <location>
        <begin position="82"/>
        <end position="93"/>
    </location>
</feature>
<protein>
    <submittedName>
        <fullName evidence="2">Uncharacterized protein</fullName>
    </submittedName>
</protein>
<feature type="region of interest" description="Disordered" evidence="1">
    <location>
        <begin position="1"/>
        <end position="186"/>
    </location>
</feature>
<feature type="compositionally biased region" description="Basic and acidic residues" evidence="1">
    <location>
        <begin position="34"/>
        <end position="48"/>
    </location>
</feature>
<dbReference type="EMBL" id="QGKX02001521">
    <property type="protein sequence ID" value="KAF3505603.1"/>
    <property type="molecule type" value="Genomic_DNA"/>
</dbReference>
<name>A0A8S9NXK1_BRACR</name>
<evidence type="ECO:0000313" key="3">
    <source>
        <dbReference type="Proteomes" id="UP000712600"/>
    </source>
</evidence>
<evidence type="ECO:0000256" key="1">
    <source>
        <dbReference type="SAM" id="MobiDB-lite"/>
    </source>
</evidence>
<gene>
    <name evidence="2" type="ORF">F2Q69_00008333</name>
</gene>
<feature type="compositionally biased region" description="Polar residues" evidence="1">
    <location>
        <begin position="49"/>
        <end position="60"/>
    </location>
</feature>
<organism evidence="2 3">
    <name type="scientific">Brassica cretica</name>
    <name type="common">Mustard</name>
    <dbReference type="NCBI Taxonomy" id="69181"/>
    <lineage>
        <taxon>Eukaryota</taxon>
        <taxon>Viridiplantae</taxon>
        <taxon>Streptophyta</taxon>
        <taxon>Embryophyta</taxon>
        <taxon>Tracheophyta</taxon>
        <taxon>Spermatophyta</taxon>
        <taxon>Magnoliopsida</taxon>
        <taxon>eudicotyledons</taxon>
        <taxon>Gunneridae</taxon>
        <taxon>Pentapetalae</taxon>
        <taxon>rosids</taxon>
        <taxon>malvids</taxon>
        <taxon>Brassicales</taxon>
        <taxon>Brassicaceae</taxon>
        <taxon>Brassiceae</taxon>
        <taxon>Brassica</taxon>
    </lineage>
</organism>
<comment type="caution">
    <text evidence="2">The sequence shown here is derived from an EMBL/GenBank/DDBJ whole genome shotgun (WGS) entry which is preliminary data.</text>
</comment>
<dbReference type="PANTHER" id="PTHR37187:SF19">
    <property type="entry name" value="(RAPE) HYPOTHETICAL PROTEIN"/>
    <property type="match status" value="1"/>
</dbReference>
<reference evidence="2" key="1">
    <citation type="submission" date="2019-12" db="EMBL/GenBank/DDBJ databases">
        <title>Genome sequencing and annotation of Brassica cretica.</title>
        <authorList>
            <person name="Studholme D.J."/>
            <person name="Sarris P."/>
        </authorList>
    </citation>
    <scope>NUCLEOTIDE SEQUENCE</scope>
    <source>
        <strain evidence="2">PFS-109/04</strain>
        <tissue evidence="2">Leaf</tissue>
    </source>
</reference>
<sequence length="215" mass="22614">MPPGAKKRKALKKKQQQQQAIGTSTNNDNGDNLHGNEEHGSQDDRESDSNLSSPGSQGNQEFGGMKDPSAATVKDAAKEISEANQGLGTNSVNVIAFERGTDVEKSPISSYENSTQTAKTVASQEPVSKVVVSEESEHAETSNLVKHKSGAGENGKVASLPGSASGTSKMVENARESEVPLSPEEKRLLLPGPSAVRTSWLSCCGLFDAMTGSDR</sequence>
<accession>A0A8S9NXK1</accession>
<proteinExistence type="predicted"/>
<dbReference type="PANTHER" id="PTHR37187">
    <property type="entry name" value="EXPRESSED PROTEIN"/>
    <property type="match status" value="1"/>
</dbReference>
<evidence type="ECO:0000313" key="2">
    <source>
        <dbReference type="EMBL" id="KAF3505603.1"/>
    </source>
</evidence>
<feature type="compositionally biased region" description="Polar residues" evidence="1">
    <location>
        <begin position="107"/>
        <end position="122"/>
    </location>
</feature>
<feature type="compositionally biased region" description="Basic residues" evidence="1">
    <location>
        <begin position="1"/>
        <end position="15"/>
    </location>
</feature>
<dbReference type="AlphaFoldDB" id="A0A8S9NXK1"/>
<feature type="compositionally biased region" description="Polar residues" evidence="1">
    <location>
        <begin position="21"/>
        <end position="30"/>
    </location>
</feature>
<feature type="compositionally biased region" description="Low complexity" evidence="1">
    <location>
        <begin position="123"/>
        <end position="133"/>
    </location>
</feature>
<dbReference type="Proteomes" id="UP000712600">
    <property type="component" value="Unassembled WGS sequence"/>
</dbReference>
<feature type="compositionally biased region" description="Basic and acidic residues" evidence="1">
    <location>
        <begin position="172"/>
        <end position="186"/>
    </location>
</feature>